<protein>
    <submittedName>
        <fullName evidence="1">Uncharacterized protein</fullName>
    </submittedName>
</protein>
<evidence type="ECO:0000313" key="1">
    <source>
        <dbReference type="EMBL" id="GFT56835.1"/>
    </source>
</evidence>
<organism evidence="1 2">
    <name type="scientific">Nephila pilipes</name>
    <name type="common">Giant wood spider</name>
    <name type="synonym">Nephila maculata</name>
    <dbReference type="NCBI Taxonomy" id="299642"/>
    <lineage>
        <taxon>Eukaryota</taxon>
        <taxon>Metazoa</taxon>
        <taxon>Ecdysozoa</taxon>
        <taxon>Arthropoda</taxon>
        <taxon>Chelicerata</taxon>
        <taxon>Arachnida</taxon>
        <taxon>Araneae</taxon>
        <taxon>Araneomorphae</taxon>
        <taxon>Entelegynae</taxon>
        <taxon>Araneoidea</taxon>
        <taxon>Nephilidae</taxon>
        <taxon>Nephila</taxon>
    </lineage>
</organism>
<gene>
    <name evidence="1" type="ORF">NPIL_288471</name>
</gene>
<evidence type="ECO:0000313" key="2">
    <source>
        <dbReference type="Proteomes" id="UP000887013"/>
    </source>
</evidence>
<dbReference type="AlphaFoldDB" id="A0A8X6P896"/>
<proteinExistence type="predicted"/>
<keyword evidence="2" id="KW-1185">Reference proteome</keyword>
<reference evidence="1" key="1">
    <citation type="submission" date="2020-08" db="EMBL/GenBank/DDBJ databases">
        <title>Multicomponent nature underlies the extraordinary mechanical properties of spider dragline silk.</title>
        <authorList>
            <person name="Kono N."/>
            <person name="Nakamura H."/>
            <person name="Mori M."/>
            <person name="Yoshida Y."/>
            <person name="Ohtoshi R."/>
            <person name="Malay A.D."/>
            <person name="Moran D.A.P."/>
            <person name="Tomita M."/>
            <person name="Numata K."/>
            <person name="Arakawa K."/>
        </authorList>
    </citation>
    <scope>NUCLEOTIDE SEQUENCE</scope>
</reference>
<dbReference type="Proteomes" id="UP000887013">
    <property type="component" value="Unassembled WGS sequence"/>
</dbReference>
<sequence length="119" mass="13792">MVPRQATTFLIQHRVVKFMPSCGFGINLTLKLCGSGREEEFRPYNLISVSDGRLSSWHRITGCRSAARVSTFSDIKFRGNLRQDKRFFNLCFKGIVDHRPVQFSKLDHSRSVTKRRVEE</sequence>
<name>A0A8X6P896_NEPPI</name>
<comment type="caution">
    <text evidence="1">The sequence shown here is derived from an EMBL/GenBank/DDBJ whole genome shotgun (WGS) entry which is preliminary data.</text>
</comment>
<accession>A0A8X6P896</accession>
<dbReference type="EMBL" id="BMAW01066862">
    <property type="protein sequence ID" value="GFT56835.1"/>
    <property type="molecule type" value="Genomic_DNA"/>
</dbReference>